<dbReference type="OrthoDB" id="336698at2"/>
<organism evidence="1 2">
    <name type="scientific">Hyunsoonleella pacifica</name>
    <dbReference type="NCBI Taxonomy" id="1080224"/>
    <lineage>
        <taxon>Bacteria</taxon>
        <taxon>Pseudomonadati</taxon>
        <taxon>Bacteroidota</taxon>
        <taxon>Flavobacteriia</taxon>
        <taxon>Flavobacteriales</taxon>
        <taxon>Flavobacteriaceae</taxon>
    </lineage>
</organism>
<comment type="caution">
    <text evidence="1">The sequence shown here is derived from an EMBL/GenBank/DDBJ whole genome shotgun (WGS) entry which is preliminary data.</text>
</comment>
<evidence type="ECO:0000313" key="1">
    <source>
        <dbReference type="EMBL" id="TBN17918.1"/>
    </source>
</evidence>
<keyword evidence="2" id="KW-1185">Reference proteome</keyword>
<dbReference type="Proteomes" id="UP000292372">
    <property type="component" value="Unassembled WGS sequence"/>
</dbReference>
<gene>
    <name evidence="1" type="ORF">EYD46_06325</name>
</gene>
<name>A0A4V2JB99_9FLAO</name>
<evidence type="ECO:0000313" key="2">
    <source>
        <dbReference type="Proteomes" id="UP000292372"/>
    </source>
</evidence>
<dbReference type="RefSeq" id="WP_130936208.1">
    <property type="nucleotide sequence ID" value="NZ_BMEE01000001.1"/>
</dbReference>
<reference evidence="1 2" key="1">
    <citation type="journal article" date="2015" name="Int. J. Syst. Evol. Microbiol.">
        <title>Hyunsoonleella pacifica sp. nov., isolated from seawater of South Pacific Gyre.</title>
        <authorList>
            <person name="Gao X."/>
            <person name="Zhang Z."/>
            <person name="Dai X."/>
            <person name="Zhang X.H."/>
        </authorList>
    </citation>
    <scope>NUCLEOTIDE SEQUENCE [LARGE SCALE GENOMIC DNA]</scope>
    <source>
        <strain evidence="1 2">SW033</strain>
    </source>
</reference>
<dbReference type="EMBL" id="SIRS01000002">
    <property type="protein sequence ID" value="TBN17918.1"/>
    <property type="molecule type" value="Genomic_DNA"/>
</dbReference>
<accession>A0A4V2JB99</accession>
<protein>
    <submittedName>
        <fullName evidence="1">Uncharacterized protein</fullName>
    </submittedName>
</protein>
<sequence length="151" mass="17920">MAKIQKGDVFSLETKIGYGFLQYVELAEKGIYYIRVLDHISDTRNISQIQVDKKERWYTEFVLSIALKRKIVAKVDNFKVPSFFRISPYARSKHVIPDKVSGWNIINRHTLKIIYKETLFIWDLKLSPFGIMNDTYIKEKLEEGWILEDWV</sequence>
<proteinExistence type="predicted"/>
<dbReference type="AlphaFoldDB" id="A0A4V2JB99"/>